<accession>A0A4D6HES7</accession>
<protein>
    <submittedName>
        <fullName evidence="2">Uncharacterized protein</fullName>
    </submittedName>
</protein>
<evidence type="ECO:0000313" key="3">
    <source>
        <dbReference type="Proteomes" id="UP000296706"/>
    </source>
</evidence>
<feature type="transmembrane region" description="Helical" evidence="1">
    <location>
        <begin position="51"/>
        <end position="68"/>
    </location>
</feature>
<dbReference type="EMBL" id="CP031310">
    <property type="protein sequence ID" value="QCC52519.1"/>
    <property type="molecule type" value="Genomic_DNA"/>
</dbReference>
<organism evidence="2 3">
    <name type="scientific">Halapricum salinum</name>
    <dbReference type="NCBI Taxonomy" id="1457250"/>
    <lineage>
        <taxon>Archaea</taxon>
        <taxon>Methanobacteriati</taxon>
        <taxon>Methanobacteriota</taxon>
        <taxon>Stenosarchaea group</taxon>
        <taxon>Halobacteria</taxon>
        <taxon>Halobacteriales</taxon>
        <taxon>Haloarculaceae</taxon>
        <taxon>Halapricum</taxon>
    </lineage>
</organism>
<keyword evidence="1" id="KW-1133">Transmembrane helix</keyword>
<dbReference type="RefSeq" id="WP_049992841.1">
    <property type="nucleotide sequence ID" value="NZ_CP031310.1"/>
</dbReference>
<dbReference type="AlphaFoldDB" id="A0A4D6HES7"/>
<dbReference type="STRING" id="1457250.GCA_000755225_01943"/>
<feature type="transmembrane region" description="Helical" evidence="1">
    <location>
        <begin position="200"/>
        <end position="219"/>
    </location>
</feature>
<dbReference type="InterPro" id="IPR055968">
    <property type="entry name" value="DUF7546"/>
</dbReference>
<feature type="transmembrane region" description="Helical" evidence="1">
    <location>
        <begin position="141"/>
        <end position="159"/>
    </location>
</feature>
<sequence>MASNTVAWRERVSPNGETALAAFIVVNLELAILWTWLLITNWQFDSLLGMRQVVYPFVWINVGLWALWRTTPAPTTRWRRLLAGALAAVYFFVLAYAGGLVGPATQFSVGPTVSFGPPPGFSPALLYDGDLLKLTLLPYKFVGYLALAYLVYATIIDAAGSAISGVLGLLSCVSCTWPVAASLLSGVLGGGAALTSAAFGYSYDLGVVVFVVTVGLLYWRPTVR</sequence>
<proteinExistence type="predicted"/>
<dbReference type="Pfam" id="PF24412">
    <property type="entry name" value="DUF7546"/>
    <property type="match status" value="1"/>
</dbReference>
<feature type="transmembrane region" description="Helical" evidence="1">
    <location>
        <begin position="80"/>
        <end position="101"/>
    </location>
</feature>
<feature type="transmembrane region" description="Helical" evidence="1">
    <location>
        <begin position="166"/>
        <end position="188"/>
    </location>
</feature>
<feature type="transmembrane region" description="Helical" evidence="1">
    <location>
        <begin position="20"/>
        <end position="39"/>
    </location>
</feature>
<evidence type="ECO:0000313" key="2">
    <source>
        <dbReference type="EMBL" id="QCC52519.1"/>
    </source>
</evidence>
<dbReference type="OrthoDB" id="308076at2157"/>
<dbReference type="KEGG" id="hsn:DV733_15335"/>
<keyword evidence="3" id="KW-1185">Reference proteome</keyword>
<dbReference type="Proteomes" id="UP000296706">
    <property type="component" value="Chromosome"/>
</dbReference>
<evidence type="ECO:0000256" key="1">
    <source>
        <dbReference type="SAM" id="Phobius"/>
    </source>
</evidence>
<keyword evidence="1" id="KW-0812">Transmembrane</keyword>
<keyword evidence="1" id="KW-0472">Membrane</keyword>
<gene>
    <name evidence="2" type="ORF">DV733_15335</name>
</gene>
<name>A0A4D6HES7_9EURY</name>
<reference evidence="2 3" key="1">
    <citation type="journal article" date="2019" name="Nat. Commun.">
        <title>A new type of DNA phosphorothioation-based antiviral system in archaea.</title>
        <authorList>
            <person name="Xiong L."/>
            <person name="Liu S."/>
            <person name="Chen S."/>
            <person name="Xiao Y."/>
            <person name="Zhu B."/>
            <person name="Gao Y."/>
            <person name="Zhang Y."/>
            <person name="Chen B."/>
            <person name="Luo J."/>
            <person name="Deng Z."/>
            <person name="Chen X."/>
            <person name="Wang L."/>
            <person name="Chen S."/>
        </authorList>
    </citation>
    <scope>NUCLEOTIDE SEQUENCE [LARGE SCALE GENOMIC DNA]</scope>
    <source>
        <strain evidence="2 3">CBA1105</strain>
    </source>
</reference>
<dbReference type="GeneID" id="39849261"/>